<evidence type="ECO:0000313" key="1">
    <source>
        <dbReference type="EMBL" id="KAH7974876.1"/>
    </source>
</evidence>
<name>A0ACB8DR76_DERSI</name>
<sequence>MKASIARDVKIPESLLKTILANKATILQNANKFGLERKAAKEGQHEKLEKVLVKWLYRAQSSAINLDASILREKADLVALCRSIDDFQASNGQLDRLK</sequence>
<gene>
    <name evidence="1" type="ORF">HPB49_020600</name>
</gene>
<proteinExistence type="predicted"/>
<evidence type="ECO:0000313" key="2">
    <source>
        <dbReference type="Proteomes" id="UP000821865"/>
    </source>
</evidence>
<dbReference type="Proteomes" id="UP000821865">
    <property type="component" value="Chromosome 10"/>
</dbReference>
<reference evidence="1" key="1">
    <citation type="submission" date="2020-05" db="EMBL/GenBank/DDBJ databases">
        <title>Large-scale comparative analyses of tick genomes elucidate their genetic diversity and vector capacities.</title>
        <authorList>
            <person name="Jia N."/>
            <person name="Wang J."/>
            <person name="Shi W."/>
            <person name="Du L."/>
            <person name="Sun Y."/>
            <person name="Zhan W."/>
            <person name="Jiang J."/>
            <person name="Wang Q."/>
            <person name="Zhang B."/>
            <person name="Ji P."/>
            <person name="Sakyi L.B."/>
            <person name="Cui X."/>
            <person name="Yuan T."/>
            <person name="Jiang B."/>
            <person name="Yang W."/>
            <person name="Lam T.T.-Y."/>
            <person name="Chang Q."/>
            <person name="Ding S."/>
            <person name="Wang X."/>
            <person name="Zhu J."/>
            <person name="Ruan X."/>
            <person name="Zhao L."/>
            <person name="Wei J."/>
            <person name="Que T."/>
            <person name="Du C."/>
            <person name="Cheng J."/>
            <person name="Dai P."/>
            <person name="Han X."/>
            <person name="Huang E."/>
            <person name="Gao Y."/>
            <person name="Liu J."/>
            <person name="Shao H."/>
            <person name="Ye R."/>
            <person name="Li L."/>
            <person name="Wei W."/>
            <person name="Wang X."/>
            <person name="Wang C."/>
            <person name="Yang T."/>
            <person name="Huo Q."/>
            <person name="Li W."/>
            <person name="Guo W."/>
            <person name="Chen H."/>
            <person name="Zhou L."/>
            <person name="Ni X."/>
            <person name="Tian J."/>
            <person name="Zhou Y."/>
            <person name="Sheng Y."/>
            <person name="Liu T."/>
            <person name="Pan Y."/>
            <person name="Xia L."/>
            <person name="Li J."/>
            <person name="Zhao F."/>
            <person name="Cao W."/>
        </authorList>
    </citation>
    <scope>NUCLEOTIDE SEQUENCE</scope>
    <source>
        <strain evidence="1">Dsil-2018</strain>
    </source>
</reference>
<protein>
    <submittedName>
        <fullName evidence="1">Uncharacterized protein</fullName>
    </submittedName>
</protein>
<dbReference type="EMBL" id="CM023479">
    <property type="protein sequence ID" value="KAH7974876.1"/>
    <property type="molecule type" value="Genomic_DNA"/>
</dbReference>
<organism evidence="1 2">
    <name type="scientific">Dermacentor silvarum</name>
    <name type="common">Tick</name>
    <dbReference type="NCBI Taxonomy" id="543639"/>
    <lineage>
        <taxon>Eukaryota</taxon>
        <taxon>Metazoa</taxon>
        <taxon>Ecdysozoa</taxon>
        <taxon>Arthropoda</taxon>
        <taxon>Chelicerata</taxon>
        <taxon>Arachnida</taxon>
        <taxon>Acari</taxon>
        <taxon>Parasitiformes</taxon>
        <taxon>Ixodida</taxon>
        <taxon>Ixodoidea</taxon>
        <taxon>Ixodidae</taxon>
        <taxon>Rhipicephalinae</taxon>
        <taxon>Dermacentor</taxon>
    </lineage>
</organism>
<comment type="caution">
    <text evidence="1">The sequence shown here is derived from an EMBL/GenBank/DDBJ whole genome shotgun (WGS) entry which is preliminary data.</text>
</comment>
<keyword evidence="2" id="KW-1185">Reference proteome</keyword>
<accession>A0ACB8DR76</accession>